<accession>A0A246JWP3</accession>
<feature type="compositionally biased region" description="Basic and acidic residues" evidence="1">
    <location>
        <begin position="29"/>
        <end position="59"/>
    </location>
</feature>
<dbReference type="OrthoDB" id="7474640at2"/>
<keyword evidence="3" id="KW-1185">Reference proteome</keyword>
<evidence type="ECO:0000313" key="2">
    <source>
        <dbReference type="EMBL" id="OWQ96982.1"/>
    </source>
</evidence>
<evidence type="ECO:0000256" key="1">
    <source>
        <dbReference type="SAM" id="MobiDB-lite"/>
    </source>
</evidence>
<evidence type="ECO:0000313" key="3">
    <source>
        <dbReference type="Proteomes" id="UP000197361"/>
    </source>
</evidence>
<dbReference type="AlphaFoldDB" id="A0A246JWP3"/>
<dbReference type="EMBL" id="NISK01000002">
    <property type="protein sequence ID" value="OWQ96982.1"/>
    <property type="molecule type" value="Genomic_DNA"/>
</dbReference>
<proteinExistence type="predicted"/>
<organism evidence="2 3">
    <name type="scientific">Sphingopyxis bauzanensis</name>
    <dbReference type="NCBI Taxonomy" id="651663"/>
    <lineage>
        <taxon>Bacteria</taxon>
        <taxon>Pseudomonadati</taxon>
        <taxon>Pseudomonadota</taxon>
        <taxon>Alphaproteobacteria</taxon>
        <taxon>Sphingomonadales</taxon>
        <taxon>Sphingomonadaceae</taxon>
        <taxon>Sphingopyxis</taxon>
    </lineage>
</organism>
<reference evidence="2 3" key="1">
    <citation type="journal article" date="2010" name="Int. J. Syst. Evol. Microbiol.">
        <title>Sphingopyxis bauzanensis sp. nov., a psychrophilic bacterium isolated from soil.</title>
        <authorList>
            <person name="Zhang D.C."/>
            <person name="Liu H.C."/>
            <person name="Xin Y.H."/>
            <person name="Zhou Y.G."/>
            <person name="Schinner F."/>
            <person name="Margesin R."/>
        </authorList>
    </citation>
    <scope>NUCLEOTIDE SEQUENCE [LARGE SCALE GENOMIC DNA]</scope>
    <source>
        <strain evidence="2 3">DSM 22271</strain>
    </source>
</reference>
<comment type="caution">
    <text evidence="2">The sequence shown here is derived from an EMBL/GenBank/DDBJ whole genome shotgun (WGS) entry which is preliminary data.</text>
</comment>
<feature type="compositionally biased region" description="Polar residues" evidence="1">
    <location>
        <begin position="17"/>
        <end position="27"/>
    </location>
</feature>
<feature type="region of interest" description="Disordered" evidence="1">
    <location>
        <begin position="1"/>
        <end position="59"/>
    </location>
</feature>
<sequence>MSNDRRTRRVPTEKTRNPNLSTENQPEGSARRPSDTLDRVPDGASDKDIATDHTDERGV</sequence>
<protein>
    <submittedName>
        <fullName evidence="2">Uncharacterized protein</fullName>
    </submittedName>
</protein>
<name>A0A246JWP3_9SPHN</name>
<dbReference type="RefSeq" id="WP_088440837.1">
    <property type="nucleotide sequence ID" value="NZ_BMMC01000003.1"/>
</dbReference>
<dbReference type="Proteomes" id="UP000197361">
    <property type="component" value="Unassembled WGS sequence"/>
</dbReference>
<gene>
    <name evidence="2" type="ORF">CDQ92_07760</name>
</gene>